<evidence type="ECO:0000256" key="2">
    <source>
        <dbReference type="ARBA" id="ARBA00022643"/>
    </source>
</evidence>
<evidence type="ECO:0000256" key="3">
    <source>
        <dbReference type="ARBA" id="ARBA00023002"/>
    </source>
</evidence>
<dbReference type="InterPro" id="IPR011251">
    <property type="entry name" value="Luciferase-like_dom"/>
</dbReference>
<evidence type="ECO:0000313" key="8">
    <source>
        <dbReference type="EMBL" id="GGG60462.1"/>
    </source>
</evidence>
<proteinExistence type="inferred from homology"/>
<dbReference type="PIRSF" id="PIRSF000337">
    <property type="entry name" value="NTA_MOA"/>
    <property type="match status" value="1"/>
</dbReference>
<dbReference type="SUPFAM" id="SSF51679">
    <property type="entry name" value="Bacterial luciferase-like"/>
    <property type="match status" value="1"/>
</dbReference>
<feature type="binding site" evidence="6">
    <location>
        <position position="96"/>
    </location>
    <ligand>
        <name>FMN</name>
        <dbReference type="ChEBI" id="CHEBI:58210"/>
    </ligand>
</feature>
<feature type="domain" description="Luciferase-like" evidence="7">
    <location>
        <begin position="28"/>
        <end position="385"/>
    </location>
</feature>
<dbReference type="CDD" id="cd01095">
    <property type="entry name" value="Nitrilotriacetate_monoxgenase"/>
    <property type="match status" value="1"/>
</dbReference>
<keyword evidence="3" id="KW-0560">Oxidoreductase</keyword>
<dbReference type="Gene3D" id="3.20.20.30">
    <property type="entry name" value="Luciferase-like domain"/>
    <property type="match status" value="1"/>
</dbReference>
<feature type="binding site" evidence="6">
    <location>
        <position position="222"/>
    </location>
    <ligand>
        <name>FMN</name>
        <dbReference type="ChEBI" id="CHEBI:58210"/>
    </ligand>
</feature>
<accession>A0A917GXH3</accession>
<feature type="binding site" evidence="6">
    <location>
        <position position="152"/>
    </location>
    <ligand>
        <name>FMN</name>
        <dbReference type="ChEBI" id="CHEBI:58210"/>
    </ligand>
</feature>
<feature type="binding site" evidence="6">
    <location>
        <position position="148"/>
    </location>
    <ligand>
        <name>FMN</name>
        <dbReference type="ChEBI" id="CHEBI:58210"/>
    </ligand>
</feature>
<protein>
    <submittedName>
        <fullName evidence="8">Monooxygenase</fullName>
    </submittedName>
</protein>
<dbReference type="PANTHER" id="PTHR30011:SF16">
    <property type="entry name" value="C2H2 FINGER DOMAIN TRANSCRIPTION FACTOR (EUROFUNG)-RELATED"/>
    <property type="match status" value="1"/>
</dbReference>
<evidence type="ECO:0000313" key="9">
    <source>
        <dbReference type="Proteomes" id="UP000600247"/>
    </source>
</evidence>
<dbReference type="GO" id="GO:0004497">
    <property type="term" value="F:monooxygenase activity"/>
    <property type="evidence" value="ECO:0007669"/>
    <property type="project" value="UniProtKB-KW"/>
</dbReference>
<evidence type="ECO:0000256" key="4">
    <source>
        <dbReference type="ARBA" id="ARBA00023033"/>
    </source>
</evidence>
<evidence type="ECO:0000256" key="1">
    <source>
        <dbReference type="ARBA" id="ARBA00022630"/>
    </source>
</evidence>
<dbReference type="EMBL" id="BMHY01000002">
    <property type="protein sequence ID" value="GGG60462.1"/>
    <property type="molecule type" value="Genomic_DNA"/>
</dbReference>
<evidence type="ECO:0000259" key="7">
    <source>
        <dbReference type="Pfam" id="PF00296"/>
    </source>
</evidence>
<dbReference type="GO" id="GO:0016705">
    <property type="term" value="F:oxidoreductase activity, acting on paired donors, with incorporation or reduction of molecular oxygen"/>
    <property type="evidence" value="ECO:0007669"/>
    <property type="project" value="InterPro"/>
</dbReference>
<dbReference type="PANTHER" id="PTHR30011">
    <property type="entry name" value="ALKANESULFONATE MONOOXYGENASE-RELATED"/>
    <property type="match status" value="1"/>
</dbReference>
<evidence type="ECO:0000256" key="6">
    <source>
        <dbReference type="PIRSR" id="PIRSR000337-1"/>
    </source>
</evidence>
<feature type="binding site" evidence="6">
    <location>
        <position position="223"/>
    </location>
    <ligand>
        <name>FMN</name>
        <dbReference type="ChEBI" id="CHEBI:58210"/>
    </ligand>
</feature>
<keyword evidence="9" id="KW-1185">Reference proteome</keyword>
<comment type="similarity">
    <text evidence="5">Belongs to the NtaA/SnaA/DszA monooxygenase family.</text>
</comment>
<comment type="caution">
    <text evidence="8">The sequence shown here is derived from an EMBL/GenBank/DDBJ whole genome shotgun (WGS) entry which is preliminary data.</text>
</comment>
<name>A0A917GXH3_9BACL</name>
<dbReference type="InterPro" id="IPR016215">
    <property type="entry name" value="NTA_MOA"/>
</dbReference>
<gene>
    <name evidence="8" type="ORF">GCM10010918_12180</name>
</gene>
<dbReference type="NCBIfam" id="TIGR03860">
    <property type="entry name" value="FMN_nitrolo"/>
    <property type="match status" value="1"/>
</dbReference>
<keyword evidence="1 6" id="KW-0285">Flavoprotein</keyword>
<dbReference type="Pfam" id="PF00296">
    <property type="entry name" value="Bac_luciferase"/>
    <property type="match status" value="1"/>
</dbReference>
<organism evidence="8 9">
    <name type="scientific">Paenibacillus radicis</name>
    <name type="common">ex Gao et al. 2016</name>
    <dbReference type="NCBI Taxonomy" id="1737354"/>
    <lineage>
        <taxon>Bacteria</taxon>
        <taxon>Bacillati</taxon>
        <taxon>Bacillota</taxon>
        <taxon>Bacilli</taxon>
        <taxon>Bacillales</taxon>
        <taxon>Paenibacillaceae</taxon>
        <taxon>Paenibacillus</taxon>
    </lineage>
</organism>
<dbReference type="InterPro" id="IPR051260">
    <property type="entry name" value="Diverse_substr_monoxygenases"/>
</dbReference>
<keyword evidence="4 8" id="KW-0503">Monooxygenase</keyword>
<reference evidence="8 9" key="1">
    <citation type="journal article" date="2014" name="Int. J. Syst. Evol. Microbiol.">
        <title>Complete genome sequence of Corynebacterium casei LMG S-19264T (=DSM 44701T), isolated from a smear-ripened cheese.</title>
        <authorList>
            <consortium name="US DOE Joint Genome Institute (JGI-PGF)"/>
            <person name="Walter F."/>
            <person name="Albersmeier A."/>
            <person name="Kalinowski J."/>
            <person name="Ruckert C."/>
        </authorList>
    </citation>
    <scope>NUCLEOTIDE SEQUENCE [LARGE SCALE GENOMIC DNA]</scope>
    <source>
        <strain evidence="8 9">CGMCC 1.15286</strain>
    </source>
</reference>
<dbReference type="Proteomes" id="UP000600247">
    <property type="component" value="Unassembled WGS sequence"/>
</dbReference>
<dbReference type="AlphaFoldDB" id="A0A917GXH3"/>
<dbReference type="RefSeq" id="WP_188888068.1">
    <property type="nucleotide sequence ID" value="NZ_BMHY01000002.1"/>
</dbReference>
<keyword evidence="2 6" id="KW-0288">FMN</keyword>
<dbReference type="InterPro" id="IPR036661">
    <property type="entry name" value="Luciferase-like_sf"/>
</dbReference>
<evidence type="ECO:0000256" key="5">
    <source>
        <dbReference type="ARBA" id="ARBA00033748"/>
    </source>
</evidence>
<feature type="binding site" evidence="6">
    <location>
        <position position="59"/>
    </location>
    <ligand>
        <name>FMN</name>
        <dbReference type="ChEBI" id="CHEBI:58210"/>
    </ligand>
</feature>
<sequence>MTSKRRQIKLGAMIHGVGSSVSAWRHPDVRPDASITFDFYRREALIAEAGKLDLVFIADVLHINENSTPHFVNHLEPLTLLSALGVATSHIGLVGTLSTTYSDPYTSARQLASIDHISGGRAGWNVVTTGMSAAALNFGKSEAEHPGHDQRYRMAAEYLNVARGLWDSWEDDAFVRDKESGVFFDADKLHTLNHRGEFCAVKGPLNISRSRQGQPVIFQAGSSTDGQNFSAVHADAVMPGITNLEEARRYYKELKRKAGKAGRDPDQLIVMPSASIVVGRTREEAEEKYAKLASLKTFEQALKYFAQFFDFYDFTQYPLDGPFPDVGELGRKSFQSFTDRVKREARERGLTLRQTVLQFSGSKPEFFGSPEEVADRMQEWFETGAADGFILHSDVPGTLADVTELVVPILQQRGLFRIDYESDTLRGNLGLKVPVNRYERG</sequence>